<dbReference type="RefSeq" id="WP_270044481.1">
    <property type="nucleotide sequence ID" value="NZ_JAPDOD010000043.1"/>
</dbReference>
<evidence type="ECO:0000259" key="2">
    <source>
        <dbReference type="Pfam" id="PF13309"/>
    </source>
</evidence>
<reference evidence="3" key="1">
    <citation type="submission" date="2022-10" db="EMBL/GenBank/DDBJ databases">
        <title>The WGS of Solirubrobacter ginsenosidimutans DSM 21036.</title>
        <authorList>
            <person name="Jiang Z."/>
        </authorList>
    </citation>
    <scope>NUCLEOTIDE SEQUENCE</scope>
    <source>
        <strain evidence="3">DSM 21036</strain>
    </source>
</reference>
<dbReference type="EMBL" id="JAPDOD010000043">
    <property type="protein sequence ID" value="MDA0165224.1"/>
    <property type="molecule type" value="Genomic_DNA"/>
</dbReference>
<name>A0A9X3S425_9ACTN</name>
<proteinExistence type="predicted"/>
<protein>
    <submittedName>
        <fullName evidence="3">Helix-turn-helix domain-containing protein</fullName>
    </submittedName>
</protein>
<dbReference type="AlphaFoldDB" id="A0A9X3S425"/>
<evidence type="ECO:0000313" key="3">
    <source>
        <dbReference type="EMBL" id="MDA0165224.1"/>
    </source>
</evidence>
<gene>
    <name evidence="3" type="ORF">OM076_33460</name>
</gene>
<comment type="caution">
    <text evidence="3">The sequence shown here is derived from an EMBL/GenBank/DDBJ whole genome shotgun (WGS) entry which is preliminary data.</text>
</comment>
<feature type="domain" description="YheO-like" evidence="1">
    <location>
        <begin position="14"/>
        <end position="119"/>
    </location>
</feature>
<evidence type="ECO:0000313" key="4">
    <source>
        <dbReference type="Proteomes" id="UP001149140"/>
    </source>
</evidence>
<accession>A0A9X3S425</accession>
<dbReference type="PANTHER" id="PTHR35568">
    <property type="entry name" value="TRANSCRIPTIONAL REGULATOR DAUR"/>
    <property type="match status" value="1"/>
</dbReference>
<evidence type="ECO:0000259" key="1">
    <source>
        <dbReference type="Pfam" id="PF08348"/>
    </source>
</evidence>
<dbReference type="InterPro" id="IPR039446">
    <property type="entry name" value="DauR-like"/>
</dbReference>
<dbReference type="InterPro" id="IPR013559">
    <property type="entry name" value="YheO"/>
</dbReference>
<organism evidence="3 4">
    <name type="scientific">Solirubrobacter ginsenosidimutans</name>
    <dbReference type="NCBI Taxonomy" id="490573"/>
    <lineage>
        <taxon>Bacteria</taxon>
        <taxon>Bacillati</taxon>
        <taxon>Actinomycetota</taxon>
        <taxon>Thermoleophilia</taxon>
        <taxon>Solirubrobacterales</taxon>
        <taxon>Solirubrobacteraceae</taxon>
        <taxon>Solirubrobacter</taxon>
    </lineage>
</organism>
<sequence length="210" mass="23032">MIAVERTEAELPWLRAVEPACAAFAALLYPHAEVVVHELGADRIVALWNPFSGRSVGDRSLLEELPAHWGAQPMQGPYPKVELDGRPMSAVSAVVPDADGVARGLLCVNLDRSPFDDVARIFGALFAPTTAPPPELFERDWRDQIASTVAAYCAERALPRERLNRAHRIELLRRLEQAGLFATRGAADHTATALGVSRATVYSMLKEIRE</sequence>
<keyword evidence="4" id="KW-1185">Reference proteome</keyword>
<dbReference type="Pfam" id="PF08348">
    <property type="entry name" value="PAS_6"/>
    <property type="match status" value="1"/>
</dbReference>
<dbReference type="Proteomes" id="UP001149140">
    <property type="component" value="Unassembled WGS sequence"/>
</dbReference>
<feature type="domain" description="Transcriptional regulator DauR-like HTH" evidence="2">
    <location>
        <begin position="145"/>
        <end position="206"/>
    </location>
</feature>
<dbReference type="Pfam" id="PF13309">
    <property type="entry name" value="HTH_22"/>
    <property type="match status" value="1"/>
</dbReference>
<dbReference type="InterPro" id="IPR039445">
    <property type="entry name" value="DauR-like_HTH"/>
</dbReference>
<dbReference type="PANTHER" id="PTHR35568:SF1">
    <property type="entry name" value="TRANSCRIPTIONAL REGULATOR DAUR"/>
    <property type="match status" value="1"/>
</dbReference>